<keyword evidence="6" id="KW-1185">Reference proteome</keyword>
<dbReference type="GO" id="GO:0003729">
    <property type="term" value="F:mRNA binding"/>
    <property type="evidence" value="ECO:0007669"/>
    <property type="project" value="TreeGrafter"/>
</dbReference>
<dbReference type="Proteomes" id="UP000745764">
    <property type="component" value="Unassembled WGS sequence"/>
</dbReference>
<comment type="caution">
    <text evidence="5">The sequence shown here is derived from an EMBL/GenBank/DDBJ whole genome shotgun (WGS) entry which is preliminary data.</text>
</comment>
<dbReference type="PANTHER" id="PTHR19965:SF35">
    <property type="entry name" value="RNA ANNEALING PROTEIN YRA1"/>
    <property type="match status" value="1"/>
</dbReference>
<gene>
    <name evidence="5" type="ORF">AWRI4620_LOCUS3453</name>
</gene>
<dbReference type="InterPro" id="IPR025715">
    <property type="entry name" value="FoP_C"/>
</dbReference>
<dbReference type="Pfam" id="PF13865">
    <property type="entry name" value="FoP_duplication"/>
    <property type="match status" value="1"/>
</dbReference>
<dbReference type="PANTHER" id="PTHR19965">
    <property type="entry name" value="RNA AND EXPORT FACTOR BINDING PROTEIN"/>
    <property type="match status" value="1"/>
</dbReference>
<feature type="region of interest" description="Disordered" evidence="3">
    <location>
        <begin position="158"/>
        <end position="216"/>
    </location>
</feature>
<feature type="compositionally biased region" description="Low complexity" evidence="3">
    <location>
        <begin position="177"/>
        <end position="199"/>
    </location>
</feature>
<protein>
    <recommendedName>
        <fullName evidence="4">RRM domain-containing protein</fullName>
    </recommendedName>
</protein>
<dbReference type="InterPro" id="IPR000504">
    <property type="entry name" value="RRM_dom"/>
</dbReference>
<keyword evidence="1 2" id="KW-0694">RNA-binding</keyword>
<evidence type="ECO:0000313" key="6">
    <source>
        <dbReference type="Proteomes" id="UP000745764"/>
    </source>
</evidence>
<evidence type="ECO:0000313" key="5">
    <source>
        <dbReference type="EMBL" id="CAD0109198.1"/>
    </source>
</evidence>
<evidence type="ECO:0000256" key="2">
    <source>
        <dbReference type="PROSITE-ProRule" id="PRU00176"/>
    </source>
</evidence>
<dbReference type="InterPro" id="IPR012677">
    <property type="entry name" value="Nucleotide-bd_a/b_plait_sf"/>
</dbReference>
<dbReference type="InterPro" id="IPR051229">
    <property type="entry name" value="ALYREF_mRNA_export"/>
</dbReference>
<dbReference type="EMBL" id="CAINUL010000003">
    <property type="protein sequence ID" value="CAD0109198.1"/>
    <property type="molecule type" value="Genomic_DNA"/>
</dbReference>
<feature type="region of interest" description="Disordered" evidence="3">
    <location>
        <begin position="1"/>
        <end position="47"/>
    </location>
</feature>
<reference evidence="5" key="1">
    <citation type="submission" date="2020-06" db="EMBL/GenBank/DDBJ databases">
        <authorList>
            <person name="Onetto C."/>
        </authorList>
    </citation>
    <scope>NUCLEOTIDE SEQUENCE</scope>
</reference>
<dbReference type="InterPro" id="IPR035979">
    <property type="entry name" value="RBD_domain_sf"/>
</dbReference>
<feature type="domain" description="RRM" evidence="4">
    <location>
        <begin position="70"/>
        <end position="148"/>
    </location>
</feature>
<dbReference type="PROSITE" id="PS50102">
    <property type="entry name" value="RRM"/>
    <property type="match status" value="1"/>
</dbReference>
<dbReference type="SUPFAM" id="SSF54928">
    <property type="entry name" value="RNA-binding domain, RBD"/>
    <property type="match status" value="1"/>
</dbReference>
<feature type="compositionally biased region" description="Basic residues" evidence="3">
    <location>
        <begin position="202"/>
        <end position="213"/>
    </location>
</feature>
<dbReference type="SMART" id="SM01218">
    <property type="entry name" value="FoP_duplication"/>
    <property type="match status" value="1"/>
</dbReference>
<evidence type="ECO:0000259" key="4">
    <source>
        <dbReference type="PROSITE" id="PS50102"/>
    </source>
</evidence>
<feature type="compositionally biased region" description="Low complexity" evidence="3">
    <location>
        <begin position="240"/>
        <end position="253"/>
    </location>
</feature>
<accession>A0A9N8PSH3</accession>
<evidence type="ECO:0000256" key="3">
    <source>
        <dbReference type="SAM" id="MobiDB-lite"/>
    </source>
</evidence>
<proteinExistence type="predicted"/>
<name>A0A9N8PSH3_9PEZI</name>
<dbReference type="OrthoDB" id="346839at2759"/>
<dbReference type="SMART" id="SM00360">
    <property type="entry name" value="RRM"/>
    <property type="match status" value="1"/>
</dbReference>
<dbReference type="AlphaFoldDB" id="A0A9N8PSH3"/>
<sequence length="260" mass="26579">MSSKLDQSLEEIAGTRRNDARRTRRGGKPRTSVGGVTKNTAAAKPVGRQPKAVAAAAAAVGAALPTTGESKIIVSNLPSDVTEVQIKEYFTTAVGPIKKVLLNYNKNGRSVGVATIIFSQPQSAAEAAKKLDSVKVDGKPMRIEVILGAKYAPAPVAPKSLGDRIQGTKAKKENNKPKPAAAAPKPANAAAGGAAAKAAGRGGRKGRAGRPKPKTVEELDAEMSEYFDPNAVAPVANANGAPAPAAAPATGDATMEDEIM</sequence>
<dbReference type="GO" id="GO:0005634">
    <property type="term" value="C:nucleus"/>
    <property type="evidence" value="ECO:0007669"/>
    <property type="project" value="TreeGrafter"/>
</dbReference>
<dbReference type="Pfam" id="PF00076">
    <property type="entry name" value="RRM_1"/>
    <property type="match status" value="1"/>
</dbReference>
<feature type="region of interest" description="Disordered" evidence="3">
    <location>
        <begin position="240"/>
        <end position="260"/>
    </location>
</feature>
<dbReference type="Gene3D" id="3.30.70.330">
    <property type="match status" value="1"/>
</dbReference>
<organism evidence="5 6">
    <name type="scientific">Aureobasidium uvarum</name>
    <dbReference type="NCBI Taxonomy" id="2773716"/>
    <lineage>
        <taxon>Eukaryota</taxon>
        <taxon>Fungi</taxon>
        <taxon>Dikarya</taxon>
        <taxon>Ascomycota</taxon>
        <taxon>Pezizomycotina</taxon>
        <taxon>Dothideomycetes</taxon>
        <taxon>Dothideomycetidae</taxon>
        <taxon>Dothideales</taxon>
        <taxon>Saccotheciaceae</taxon>
        <taxon>Aureobasidium</taxon>
    </lineage>
</organism>
<evidence type="ECO:0000256" key="1">
    <source>
        <dbReference type="ARBA" id="ARBA00022884"/>
    </source>
</evidence>